<dbReference type="WBParaSite" id="Hba_04496">
    <property type="protein sequence ID" value="Hba_04496"/>
    <property type="gene ID" value="Hba_04496"/>
</dbReference>
<keyword evidence="5" id="KW-1185">Reference proteome</keyword>
<accession>A0A1I7WHN5</accession>
<proteinExistence type="predicted"/>
<dbReference type="PANTHER" id="PTHR11731">
    <property type="entry name" value="PROTEASE FAMILY S9B,C DIPEPTIDYL-PEPTIDASE IV-RELATED"/>
    <property type="match status" value="1"/>
</dbReference>
<protein>
    <submittedName>
        <fullName evidence="6">Peptidase_S9 domain-containing protein</fullName>
    </submittedName>
</protein>
<dbReference type="AlphaFoldDB" id="A0A1I7WHN5"/>
<dbReference type="GO" id="GO:0006508">
    <property type="term" value="P:proteolysis"/>
    <property type="evidence" value="ECO:0007669"/>
    <property type="project" value="InterPro"/>
</dbReference>
<feature type="domain" description="Peptidase S9 prolyl oligopeptidase catalytic" evidence="4">
    <location>
        <begin position="130"/>
        <end position="181"/>
    </location>
</feature>
<evidence type="ECO:0000259" key="4">
    <source>
        <dbReference type="Pfam" id="PF00326"/>
    </source>
</evidence>
<evidence type="ECO:0000256" key="3">
    <source>
        <dbReference type="ARBA" id="ARBA00023180"/>
    </source>
</evidence>
<dbReference type="InterPro" id="IPR001375">
    <property type="entry name" value="Peptidase_S9_cat"/>
</dbReference>
<dbReference type="InterPro" id="IPR050278">
    <property type="entry name" value="Serine_Prot_S9B/DPPIV"/>
</dbReference>
<sequence>MRPSVVMQQNDLPTSLFSKCSQNSTPLMSHLINRRRFLSWMLLAAWGLPMNMLVEILRDEEYEKRIANSQFPAIFDETINLTSGFEARVKLLLPPDQITKAQSRSLPLLIKVYGGPGSQIVNDEYSAGFEEFLVTTRHYAVLKIDGRGSTSRGWKYRSAIYGALGTVEISDQIETTRYNMKNIKLMLRIKCWFSKNTPFWMLQELLFLVGHMVDLLQQIWLKKHPRNSGSAPLALRPLLISCIMIYKTVTDAWIIRRWELKIF</sequence>
<reference evidence="6" key="1">
    <citation type="submission" date="2016-11" db="UniProtKB">
        <authorList>
            <consortium name="WormBaseParasite"/>
        </authorList>
    </citation>
    <scope>IDENTIFICATION</scope>
</reference>
<dbReference type="Gene3D" id="3.40.50.1820">
    <property type="entry name" value="alpha/beta hydrolase"/>
    <property type="match status" value="1"/>
</dbReference>
<dbReference type="Pfam" id="PF00326">
    <property type="entry name" value="Peptidase_S9"/>
    <property type="match status" value="1"/>
</dbReference>
<dbReference type="PANTHER" id="PTHR11731:SF200">
    <property type="entry name" value="DIPEPTIDYL PEPTIDASE 10, ISOFORM B"/>
    <property type="match status" value="1"/>
</dbReference>
<organism evidence="5 6">
    <name type="scientific">Heterorhabditis bacteriophora</name>
    <name type="common">Entomopathogenic nematode worm</name>
    <dbReference type="NCBI Taxonomy" id="37862"/>
    <lineage>
        <taxon>Eukaryota</taxon>
        <taxon>Metazoa</taxon>
        <taxon>Ecdysozoa</taxon>
        <taxon>Nematoda</taxon>
        <taxon>Chromadorea</taxon>
        <taxon>Rhabditida</taxon>
        <taxon>Rhabditina</taxon>
        <taxon>Rhabditomorpha</taxon>
        <taxon>Strongyloidea</taxon>
        <taxon>Heterorhabditidae</taxon>
        <taxon>Heterorhabditis</taxon>
    </lineage>
</organism>
<keyword evidence="2" id="KW-0720">Serine protease</keyword>
<name>A0A1I7WHN5_HETBA</name>
<evidence type="ECO:0000313" key="5">
    <source>
        <dbReference type="Proteomes" id="UP000095283"/>
    </source>
</evidence>
<dbReference type="GO" id="GO:0008236">
    <property type="term" value="F:serine-type peptidase activity"/>
    <property type="evidence" value="ECO:0007669"/>
    <property type="project" value="UniProtKB-KW"/>
</dbReference>
<keyword evidence="1" id="KW-0031">Aminopeptidase</keyword>
<dbReference type="InterPro" id="IPR029058">
    <property type="entry name" value="AB_hydrolase_fold"/>
</dbReference>
<evidence type="ECO:0000256" key="1">
    <source>
        <dbReference type="ARBA" id="ARBA00022438"/>
    </source>
</evidence>
<dbReference type="GO" id="GO:0008239">
    <property type="term" value="F:dipeptidyl-peptidase activity"/>
    <property type="evidence" value="ECO:0007669"/>
    <property type="project" value="TreeGrafter"/>
</dbReference>
<evidence type="ECO:0000313" key="6">
    <source>
        <dbReference type="WBParaSite" id="Hba_04496"/>
    </source>
</evidence>
<dbReference type="SUPFAM" id="SSF53474">
    <property type="entry name" value="alpha/beta-Hydrolases"/>
    <property type="match status" value="1"/>
</dbReference>
<evidence type="ECO:0000256" key="2">
    <source>
        <dbReference type="ARBA" id="ARBA00022825"/>
    </source>
</evidence>
<keyword evidence="1" id="KW-0378">Hydrolase</keyword>
<keyword evidence="1" id="KW-0645">Protease</keyword>
<dbReference type="Proteomes" id="UP000095283">
    <property type="component" value="Unplaced"/>
</dbReference>
<dbReference type="GO" id="GO:0005886">
    <property type="term" value="C:plasma membrane"/>
    <property type="evidence" value="ECO:0007669"/>
    <property type="project" value="TreeGrafter"/>
</dbReference>
<keyword evidence="3" id="KW-0325">Glycoprotein</keyword>
<dbReference type="GO" id="GO:0004177">
    <property type="term" value="F:aminopeptidase activity"/>
    <property type="evidence" value="ECO:0007669"/>
    <property type="project" value="UniProtKB-KW"/>
</dbReference>